<feature type="chain" id="PRO_5002539466" evidence="1">
    <location>
        <begin position="22"/>
        <end position="180"/>
    </location>
</feature>
<protein>
    <submittedName>
        <fullName evidence="2">Uncharacterized protein</fullName>
    </submittedName>
</protein>
<dbReference type="Proteomes" id="UP000034107">
    <property type="component" value="Unassembled WGS sequence"/>
</dbReference>
<accession>A0A0G1RLL0</accession>
<keyword evidence="1" id="KW-0732">Signal</keyword>
<name>A0A0G1RLL0_9BACT</name>
<evidence type="ECO:0000313" key="3">
    <source>
        <dbReference type="Proteomes" id="UP000034107"/>
    </source>
</evidence>
<reference evidence="2 3" key="1">
    <citation type="journal article" date="2015" name="Nature">
        <title>rRNA introns, odd ribosomes, and small enigmatic genomes across a large radiation of phyla.</title>
        <authorList>
            <person name="Brown C.T."/>
            <person name="Hug L.A."/>
            <person name="Thomas B.C."/>
            <person name="Sharon I."/>
            <person name="Castelle C.J."/>
            <person name="Singh A."/>
            <person name="Wilkins M.J."/>
            <person name="Williams K.H."/>
            <person name="Banfield J.F."/>
        </authorList>
    </citation>
    <scope>NUCLEOTIDE SEQUENCE [LARGE SCALE GENOMIC DNA]</scope>
</reference>
<sequence length="180" mass="19109">MGILTAIVIATVFMASTSASGPPTGTTVKPFRVKSVTFTGDMTRTQLNYIQTAIVGEFVKNGMLIDSEGVEITATATWLDGETGRDRALQLTSQALREKQVSWSIAVTGGGATGLASGIPRRNFDEYIIDDATAKFAEKLKTQITAQQMAINSTTTGTTATKMEKITVPAASPTTPKTKR</sequence>
<feature type="signal peptide" evidence="1">
    <location>
        <begin position="1"/>
        <end position="21"/>
    </location>
</feature>
<evidence type="ECO:0000313" key="2">
    <source>
        <dbReference type="EMBL" id="KKU21820.1"/>
    </source>
</evidence>
<comment type="caution">
    <text evidence="2">The sequence shown here is derived from an EMBL/GenBank/DDBJ whole genome shotgun (WGS) entry which is preliminary data.</text>
</comment>
<dbReference type="AlphaFoldDB" id="A0A0G1RLL0"/>
<evidence type="ECO:0000256" key="1">
    <source>
        <dbReference type="SAM" id="SignalP"/>
    </source>
</evidence>
<gene>
    <name evidence="2" type="ORF">UX31_C0011G0012</name>
</gene>
<proteinExistence type="predicted"/>
<organism evidence="2 3">
    <name type="scientific">Candidatus Nomurabacteria bacterium GW2011_GWA1_46_11</name>
    <dbReference type="NCBI Taxonomy" id="1618732"/>
    <lineage>
        <taxon>Bacteria</taxon>
        <taxon>Candidatus Nomuraibacteriota</taxon>
    </lineage>
</organism>
<dbReference type="EMBL" id="LCLS01000011">
    <property type="protein sequence ID" value="KKU21820.1"/>
    <property type="molecule type" value="Genomic_DNA"/>
</dbReference>